<evidence type="ECO:0000256" key="1">
    <source>
        <dbReference type="SAM" id="MobiDB-lite"/>
    </source>
</evidence>
<comment type="caution">
    <text evidence="2">The sequence shown here is derived from an EMBL/GenBank/DDBJ whole genome shotgun (WGS) entry which is preliminary data.</text>
</comment>
<keyword evidence="3" id="KW-1185">Reference proteome</keyword>
<feature type="region of interest" description="Disordered" evidence="1">
    <location>
        <begin position="51"/>
        <end position="112"/>
    </location>
</feature>
<reference evidence="2 3" key="1">
    <citation type="submission" date="2023-01" db="EMBL/GenBank/DDBJ databases">
        <title>Analysis of 21 Apiospora genomes using comparative genomics revels a genus with tremendous synthesis potential of carbohydrate active enzymes and secondary metabolites.</title>
        <authorList>
            <person name="Sorensen T."/>
        </authorList>
    </citation>
    <scope>NUCLEOTIDE SEQUENCE [LARGE SCALE GENOMIC DNA]</scope>
    <source>
        <strain evidence="2 3">CBS 24483</strain>
    </source>
</reference>
<proteinExistence type="predicted"/>
<dbReference type="RefSeq" id="XP_066707466.1">
    <property type="nucleotide sequence ID" value="XM_066838573.1"/>
</dbReference>
<sequence length="149" mass="16224">MVQRDNVTDVDITIRFKHGVCTVFLFVDPMSTFADVSSELLEVLQERYPEGIPIAPGPAPTRADDNDEEAKGPATALPDDASQIAYALPKSASDPTQGWKPLKVGSSDTPVSKGVKDGAMVAFAFKDDDGEVDFEVHFPTYDDEIEEEM</sequence>
<dbReference type="EMBL" id="JAQQWE010000001">
    <property type="protein sequence ID" value="KAK7968074.1"/>
    <property type="molecule type" value="Genomic_DNA"/>
</dbReference>
<protein>
    <submittedName>
        <fullName evidence="2">Uncharacterized protein</fullName>
    </submittedName>
</protein>
<gene>
    <name evidence="2" type="ORF">PG986_002351</name>
</gene>
<organism evidence="2 3">
    <name type="scientific">Apiospora aurea</name>
    <dbReference type="NCBI Taxonomy" id="335848"/>
    <lineage>
        <taxon>Eukaryota</taxon>
        <taxon>Fungi</taxon>
        <taxon>Dikarya</taxon>
        <taxon>Ascomycota</taxon>
        <taxon>Pezizomycotina</taxon>
        <taxon>Sordariomycetes</taxon>
        <taxon>Xylariomycetidae</taxon>
        <taxon>Amphisphaeriales</taxon>
        <taxon>Apiosporaceae</taxon>
        <taxon>Apiospora</taxon>
    </lineage>
</organism>
<evidence type="ECO:0000313" key="2">
    <source>
        <dbReference type="EMBL" id="KAK7968074.1"/>
    </source>
</evidence>
<accession>A0ABR1QZM6</accession>
<name>A0ABR1QZM6_9PEZI</name>
<evidence type="ECO:0000313" key="3">
    <source>
        <dbReference type="Proteomes" id="UP001391051"/>
    </source>
</evidence>
<dbReference type="GeneID" id="92071635"/>
<dbReference type="Proteomes" id="UP001391051">
    <property type="component" value="Unassembled WGS sequence"/>
</dbReference>